<dbReference type="OrthoDB" id="5321581at2"/>
<keyword evidence="3" id="KW-1185">Reference proteome</keyword>
<organism evidence="2 3">
    <name type="scientific">Helicobacter valdiviensis</name>
    <dbReference type="NCBI Taxonomy" id="1458358"/>
    <lineage>
        <taxon>Bacteria</taxon>
        <taxon>Pseudomonadati</taxon>
        <taxon>Campylobacterota</taxon>
        <taxon>Epsilonproteobacteria</taxon>
        <taxon>Campylobacterales</taxon>
        <taxon>Helicobacteraceae</taxon>
        <taxon>Helicobacter</taxon>
    </lineage>
</organism>
<sequence length="270" mass="31654">MQPLKLLYNQTHTKSANILYTNFENLIKEIFDKEFPVQKIQIEDNISPFLNTKYYKELLRALLQIKNEGFTPLIADTQTLLAYERIFKKLFKDGELKKSLEEDLGTQLDLLELEKSFMFAPKLILEKSSFFEKNMGKWKGFKCAFVVEGEVASYLQLDKLIEALEWVSGLEIKLFKRNCYDYLLKFNKELAFKMAGKDYYEMVDCGVDFILTPSIGHFEMFDGYARELKKAQGRDDLEIPILFIPQLLLAPFKKGEFLLFDKHNIEPKMI</sequence>
<reference evidence="2 3" key="1">
    <citation type="submission" date="2017-03" db="EMBL/GenBank/DDBJ databases">
        <title>Genomic and clinical evidence uncovers the enterohepatic species Helicobacter valdiviensis as a potential human intestinal pathogen.</title>
        <authorList>
            <person name="Fresia P."/>
            <person name="Jara R."/>
            <person name="Sierra R."/>
            <person name="Ferres I."/>
            <person name="Greif G."/>
            <person name="Iraola G."/>
            <person name="Collado L."/>
        </authorList>
    </citation>
    <scope>NUCLEOTIDE SEQUENCE [LARGE SCALE GENOMIC DNA]</scope>
    <source>
        <strain evidence="2 3">WBE14</strain>
    </source>
</reference>
<gene>
    <name evidence="2" type="ORF">B6S12_00425</name>
</gene>
<dbReference type="EMBL" id="NBIU01000001">
    <property type="protein sequence ID" value="PZT49093.1"/>
    <property type="molecule type" value="Genomic_DNA"/>
</dbReference>
<dbReference type="Proteomes" id="UP000249746">
    <property type="component" value="Unassembled WGS sequence"/>
</dbReference>
<feature type="domain" description="HdrB-like C-terminal" evidence="1">
    <location>
        <begin position="180"/>
        <end position="264"/>
    </location>
</feature>
<dbReference type="RefSeq" id="WP_111228844.1">
    <property type="nucleotide sequence ID" value="NZ_NBIU01000001.1"/>
</dbReference>
<dbReference type="InterPro" id="IPR054018">
    <property type="entry name" value="HdrB-like_C"/>
</dbReference>
<dbReference type="AlphaFoldDB" id="A0A2W6PQR5"/>
<evidence type="ECO:0000313" key="2">
    <source>
        <dbReference type="EMBL" id="PZT49093.1"/>
    </source>
</evidence>
<proteinExistence type="predicted"/>
<accession>A0A2W6PQR5</accession>
<evidence type="ECO:0000259" key="1">
    <source>
        <dbReference type="Pfam" id="PF22196"/>
    </source>
</evidence>
<evidence type="ECO:0000313" key="3">
    <source>
        <dbReference type="Proteomes" id="UP000249746"/>
    </source>
</evidence>
<protein>
    <recommendedName>
        <fullName evidence="1">HdrB-like C-terminal domain-containing protein</fullName>
    </recommendedName>
</protein>
<name>A0A2W6PQR5_9HELI</name>
<dbReference type="Pfam" id="PF22196">
    <property type="entry name" value="HdrB-like_C"/>
    <property type="match status" value="1"/>
</dbReference>
<dbReference type="Gene3D" id="3.40.50.11810">
    <property type="match status" value="1"/>
</dbReference>
<comment type="caution">
    <text evidence="2">The sequence shown here is derived from an EMBL/GenBank/DDBJ whole genome shotgun (WGS) entry which is preliminary data.</text>
</comment>